<evidence type="ECO:0000313" key="16">
    <source>
        <dbReference type="Proteomes" id="UP000244912"/>
    </source>
</evidence>
<evidence type="ECO:0000256" key="12">
    <source>
        <dbReference type="ARBA" id="ARBA00037975"/>
    </source>
</evidence>
<evidence type="ECO:0000256" key="11">
    <source>
        <dbReference type="ARBA" id="ARBA00023136"/>
    </source>
</evidence>
<evidence type="ECO:0000256" key="9">
    <source>
        <dbReference type="ARBA" id="ARBA00022989"/>
    </source>
</evidence>
<evidence type="ECO:0000256" key="4">
    <source>
        <dbReference type="ARBA" id="ARBA00022475"/>
    </source>
</evidence>
<keyword evidence="9 13" id="KW-1133">Transmembrane helix</keyword>
<feature type="transmembrane region" description="Helical" evidence="13">
    <location>
        <begin position="45"/>
        <end position="65"/>
    </location>
</feature>
<dbReference type="GO" id="GO:0020037">
    <property type="term" value="F:heme binding"/>
    <property type="evidence" value="ECO:0007669"/>
    <property type="project" value="TreeGrafter"/>
</dbReference>
<sequence length="162" mass="17180">MTPSDTYAQRQIGLHWLVVGLVAFQFFTGGGMASAFEQGLSLEAGATGTAVVHGVIGTSILIAMLGRIAVRRRYGAPAPPRTEPSWLQKISRGNHILFYVVLIGMPLAGLLAVLTGSHLVAQVHAITSKVLLALIAAHILGAVRHLTKRDGVVGRMLPKRTS</sequence>
<keyword evidence="5" id="KW-0349">Heme</keyword>
<gene>
    <name evidence="15" type="primary">yodB</name>
    <name evidence="15" type="ORF">PAA8504_02320</name>
</gene>
<evidence type="ECO:0000313" key="15">
    <source>
        <dbReference type="EMBL" id="SPJ24489.1"/>
    </source>
</evidence>
<comment type="cofactor">
    <cofactor evidence="1">
        <name>heme b</name>
        <dbReference type="ChEBI" id="CHEBI:60344"/>
    </cofactor>
</comment>
<evidence type="ECO:0000256" key="2">
    <source>
        <dbReference type="ARBA" id="ARBA00004651"/>
    </source>
</evidence>
<feature type="transmembrane region" description="Helical" evidence="13">
    <location>
        <begin position="12"/>
        <end position="33"/>
    </location>
</feature>
<feature type="transmembrane region" description="Helical" evidence="13">
    <location>
        <begin position="126"/>
        <end position="146"/>
    </location>
</feature>
<dbReference type="GO" id="GO:0022904">
    <property type="term" value="P:respiratory electron transport chain"/>
    <property type="evidence" value="ECO:0007669"/>
    <property type="project" value="InterPro"/>
</dbReference>
<dbReference type="GO" id="GO:0046872">
    <property type="term" value="F:metal ion binding"/>
    <property type="evidence" value="ECO:0007669"/>
    <property type="project" value="UniProtKB-KW"/>
</dbReference>
<keyword evidence="7" id="KW-0479">Metal-binding</keyword>
<reference evidence="16" key="1">
    <citation type="submission" date="2018-03" db="EMBL/GenBank/DDBJ databases">
        <authorList>
            <person name="Rodrigo-Torres L."/>
            <person name="Arahal R. D."/>
            <person name="Lucena T."/>
        </authorList>
    </citation>
    <scope>NUCLEOTIDE SEQUENCE [LARGE SCALE GENOMIC DNA]</scope>
    <source>
        <strain evidence="16">CECT 8504</strain>
    </source>
</reference>
<dbReference type="Proteomes" id="UP000244912">
    <property type="component" value="Unassembled WGS sequence"/>
</dbReference>
<protein>
    <submittedName>
        <fullName evidence="15">Cytochrome b561</fullName>
    </submittedName>
</protein>
<dbReference type="InterPro" id="IPR011577">
    <property type="entry name" value="Cyt_b561_bac/Ni-Hgenase"/>
</dbReference>
<comment type="similarity">
    <text evidence="12">Belongs to the cytochrome b561 family.</text>
</comment>
<evidence type="ECO:0000256" key="7">
    <source>
        <dbReference type="ARBA" id="ARBA00022723"/>
    </source>
</evidence>
<dbReference type="GO" id="GO:0005886">
    <property type="term" value="C:plasma membrane"/>
    <property type="evidence" value="ECO:0007669"/>
    <property type="project" value="UniProtKB-SubCell"/>
</dbReference>
<evidence type="ECO:0000259" key="14">
    <source>
        <dbReference type="Pfam" id="PF01292"/>
    </source>
</evidence>
<evidence type="ECO:0000256" key="3">
    <source>
        <dbReference type="ARBA" id="ARBA00022448"/>
    </source>
</evidence>
<dbReference type="Pfam" id="PF01292">
    <property type="entry name" value="Ni_hydr_CYTB"/>
    <property type="match status" value="1"/>
</dbReference>
<evidence type="ECO:0000256" key="5">
    <source>
        <dbReference type="ARBA" id="ARBA00022617"/>
    </source>
</evidence>
<keyword evidence="8" id="KW-0249">Electron transport</keyword>
<evidence type="ECO:0000256" key="8">
    <source>
        <dbReference type="ARBA" id="ARBA00022982"/>
    </source>
</evidence>
<dbReference type="RefSeq" id="WP_181375771.1">
    <property type="nucleotide sequence ID" value="NZ_ONZF01000004.1"/>
</dbReference>
<feature type="domain" description="Cytochrome b561 bacterial/Ni-hydrogenase" evidence="14">
    <location>
        <begin position="12"/>
        <end position="158"/>
    </location>
</feature>
<evidence type="ECO:0000256" key="13">
    <source>
        <dbReference type="SAM" id="Phobius"/>
    </source>
</evidence>
<dbReference type="InterPro" id="IPR052168">
    <property type="entry name" value="Cytochrome_b561_oxidase"/>
</dbReference>
<feature type="transmembrane region" description="Helical" evidence="13">
    <location>
        <begin position="96"/>
        <end position="120"/>
    </location>
</feature>
<dbReference type="SUPFAM" id="SSF81342">
    <property type="entry name" value="Transmembrane di-heme cytochromes"/>
    <property type="match status" value="1"/>
</dbReference>
<accession>A0A2R8BWE7</accession>
<keyword evidence="10" id="KW-0408">Iron</keyword>
<name>A0A2R8BWE7_9RHOB</name>
<keyword evidence="16" id="KW-1185">Reference proteome</keyword>
<dbReference type="EMBL" id="ONZF01000004">
    <property type="protein sequence ID" value="SPJ24489.1"/>
    <property type="molecule type" value="Genomic_DNA"/>
</dbReference>
<comment type="subcellular location">
    <subcellularLocation>
        <location evidence="2">Cell membrane</location>
        <topology evidence="2">Multi-pass membrane protein</topology>
    </subcellularLocation>
</comment>
<keyword evidence="3" id="KW-0813">Transport</keyword>
<dbReference type="InterPro" id="IPR016174">
    <property type="entry name" value="Di-haem_cyt_TM"/>
</dbReference>
<dbReference type="PANTHER" id="PTHR30529:SF7">
    <property type="entry name" value="CYTOCHROME B561 BACTERIAL_NI-HYDROGENASE DOMAIN-CONTAINING PROTEIN"/>
    <property type="match status" value="1"/>
</dbReference>
<keyword evidence="4" id="KW-1003">Cell membrane</keyword>
<organism evidence="15 16">
    <name type="scientific">Palleronia abyssalis</name>
    <dbReference type="NCBI Taxonomy" id="1501240"/>
    <lineage>
        <taxon>Bacteria</taxon>
        <taxon>Pseudomonadati</taxon>
        <taxon>Pseudomonadota</taxon>
        <taxon>Alphaproteobacteria</taxon>
        <taxon>Rhodobacterales</taxon>
        <taxon>Roseobacteraceae</taxon>
        <taxon>Palleronia</taxon>
    </lineage>
</organism>
<evidence type="ECO:0000256" key="6">
    <source>
        <dbReference type="ARBA" id="ARBA00022692"/>
    </source>
</evidence>
<evidence type="ECO:0000256" key="1">
    <source>
        <dbReference type="ARBA" id="ARBA00001970"/>
    </source>
</evidence>
<keyword evidence="11 13" id="KW-0472">Membrane</keyword>
<dbReference type="PANTHER" id="PTHR30529">
    <property type="entry name" value="CYTOCHROME B561"/>
    <property type="match status" value="1"/>
</dbReference>
<dbReference type="AlphaFoldDB" id="A0A2R8BWE7"/>
<dbReference type="GO" id="GO:0009055">
    <property type="term" value="F:electron transfer activity"/>
    <property type="evidence" value="ECO:0007669"/>
    <property type="project" value="InterPro"/>
</dbReference>
<keyword evidence="6 13" id="KW-0812">Transmembrane</keyword>
<proteinExistence type="inferred from homology"/>
<evidence type="ECO:0000256" key="10">
    <source>
        <dbReference type="ARBA" id="ARBA00023004"/>
    </source>
</evidence>